<organism evidence="9 10">
    <name type="scientific">Siccirubricoccus deserti</name>
    <dbReference type="NCBI Taxonomy" id="2013562"/>
    <lineage>
        <taxon>Bacteria</taxon>
        <taxon>Pseudomonadati</taxon>
        <taxon>Pseudomonadota</taxon>
        <taxon>Alphaproteobacteria</taxon>
        <taxon>Acetobacterales</taxon>
        <taxon>Roseomonadaceae</taxon>
        <taxon>Siccirubricoccus</taxon>
    </lineage>
</organism>
<gene>
    <name evidence="9" type="ORF">H7965_01635</name>
</gene>
<feature type="transmembrane region" description="Helical" evidence="7">
    <location>
        <begin position="285"/>
        <end position="309"/>
    </location>
</feature>
<evidence type="ECO:0000256" key="5">
    <source>
        <dbReference type="ARBA" id="ARBA00022989"/>
    </source>
</evidence>
<feature type="transmembrane region" description="Helical" evidence="7">
    <location>
        <begin position="321"/>
        <end position="343"/>
    </location>
</feature>
<dbReference type="EMBL" id="JACOMF010000001">
    <property type="protein sequence ID" value="MBC4014011.1"/>
    <property type="molecule type" value="Genomic_DNA"/>
</dbReference>
<feature type="transmembrane region" description="Helical" evidence="7">
    <location>
        <begin position="130"/>
        <end position="151"/>
    </location>
</feature>
<keyword evidence="6 7" id="KW-0472">Membrane</keyword>
<comment type="similarity">
    <text evidence="2">Belongs to the major facilitator superfamily. Sugar transporter (TC 2.A.1.1) family.</text>
</comment>
<dbReference type="CDD" id="cd17316">
    <property type="entry name" value="MFS_SV2_like"/>
    <property type="match status" value="1"/>
</dbReference>
<keyword evidence="5 7" id="KW-1133">Transmembrane helix</keyword>
<evidence type="ECO:0000256" key="7">
    <source>
        <dbReference type="SAM" id="Phobius"/>
    </source>
</evidence>
<evidence type="ECO:0000259" key="8">
    <source>
        <dbReference type="PROSITE" id="PS50850"/>
    </source>
</evidence>
<dbReference type="PROSITE" id="PS50850">
    <property type="entry name" value="MFS"/>
    <property type="match status" value="1"/>
</dbReference>
<keyword evidence="4 7" id="KW-0812">Transmembrane</keyword>
<dbReference type="InterPro" id="IPR020846">
    <property type="entry name" value="MFS_dom"/>
</dbReference>
<dbReference type="SUPFAM" id="SSF103473">
    <property type="entry name" value="MFS general substrate transporter"/>
    <property type="match status" value="1"/>
</dbReference>
<dbReference type="GO" id="GO:0016020">
    <property type="term" value="C:membrane"/>
    <property type="evidence" value="ECO:0007669"/>
    <property type="project" value="UniProtKB-SubCell"/>
</dbReference>
<sequence length="488" mass="52342">MRDTPGAGSGSDGTGRFETDVPARLDRLPWAGFHWRVVMALGITWILDGLEVTLVGSLAGAIHQSPSLALTETQIGLTASAYLIGAVVGALGFGWLADRMGRRRLFFITLLVYMTASIATGFAWDFWSFALFRALTGAGIGGEYAAVNSAIQELIPARLRGRTDLYVNGTFWGGAAIGAVAALVVLDPAIIDPEIGWRAAFVVGGALSLVVLLLRRHLPESPRWLMVHGREAEAEAVVRSIERSVAETHGPLPPPTYGAVAFHRRGHASLSDVWHTMIRTQRDRAVLGLTLMSCQAFCYNAVFFTYALVLTKFYAIPAQQIGWFMLPFALGNLAGPLVLGRFFDTIGRRPMITATYALAGVLMAATGFAFAAGWLSAWEQTAAWTVIFFFASAAASAAYLTVGESFPLEIRAMAIALFYAIGTGMGGVVGPALFGWLIEGGQRGDIMWGYLIAAALMLVAAATEWRLGFAAEGRPLEEVSTPLAARMK</sequence>
<feature type="transmembrane region" description="Helical" evidence="7">
    <location>
        <begin position="74"/>
        <end position="93"/>
    </location>
</feature>
<feature type="transmembrane region" description="Helical" evidence="7">
    <location>
        <begin position="381"/>
        <end position="402"/>
    </location>
</feature>
<dbReference type="Gene3D" id="1.20.1250.20">
    <property type="entry name" value="MFS general substrate transporter like domains"/>
    <property type="match status" value="1"/>
</dbReference>
<keyword evidence="10" id="KW-1185">Reference proteome</keyword>
<name>A0A9X0QUH0_9PROT</name>
<dbReference type="Pfam" id="PF00083">
    <property type="entry name" value="Sugar_tr"/>
    <property type="match status" value="1"/>
</dbReference>
<feature type="domain" description="Major facilitator superfamily (MFS) profile" evidence="8">
    <location>
        <begin position="37"/>
        <end position="472"/>
    </location>
</feature>
<comment type="subcellular location">
    <subcellularLocation>
        <location evidence="1">Membrane</location>
        <topology evidence="1">Multi-pass membrane protein</topology>
    </subcellularLocation>
</comment>
<dbReference type="RefSeq" id="WP_186768769.1">
    <property type="nucleotide sequence ID" value="NZ_JACOMF010000001.1"/>
</dbReference>
<dbReference type="AlphaFoldDB" id="A0A9X0QUH0"/>
<feature type="transmembrane region" description="Helical" evidence="7">
    <location>
        <begin position="446"/>
        <end position="465"/>
    </location>
</feature>
<feature type="transmembrane region" description="Helical" evidence="7">
    <location>
        <begin position="171"/>
        <end position="191"/>
    </location>
</feature>
<feature type="transmembrane region" description="Helical" evidence="7">
    <location>
        <begin position="105"/>
        <end position="124"/>
    </location>
</feature>
<evidence type="ECO:0000256" key="3">
    <source>
        <dbReference type="ARBA" id="ARBA00022448"/>
    </source>
</evidence>
<dbReference type="PANTHER" id="PTHR23511:SF34">
    <property type="entry name" value="SYNAPTIC VESICLE GLYCOPROTEIN 2"/>
    <property type="match status" value="1"/>
</dbReference>
<reference evidence="9" key="1">
    <citation type="submission" date="2020-08" db="EMBL/GenBank/DDBJ databases">
        <authorList>
            <person name="Hu Y."/>
            <person name="Nguyen S.V."/>
            <person name="Li F."/>
            <person name="Fanning S."/>
        </authorList>
    </citation>
    <scope>NUCLEOTIDE SEQUENCE</scope>
    <source>
        <strain evidence="9">SYSU D8009</strain>
    </source>
</reference>
<evidence type="ECO:0000256" key="6">
    <source>
        <dbReference type="ARBA" id="ARBA00023136"/>
    </source>
</evidence>
<dbReference type="Proteomes" id="UP000600101">
    <property type="component" value="Unassembled WGS sequence"/>
</dbReference>
<feature type="transmembrane region" description="Helical" evidence="7">
    <location>
        <begin position="197"/>
        <end position="214"/>
    </location>
</feature>
<evidence type="ECO:0000313" key="10">
    <source>
        <dbReference type="Proteomes" id="UP000600101"/>
    </source>
</evidence>
<evidence type="ECO:0000256" key="1">
    <source>
        <dbReference type="ARBA" id="ARBA00004141"/>
    </source>
</evidence>
<comment type="caution">
    <text evidence="9">The sequence shown here is derived from an EMBL/GenBank/DDBJ whole genome shotgun (WGS) entry which is preliminary data.</text>
</comment>
<dbReference type="PANTHER" id="PTHR23511">
    <property type="entry name" value="SYNAPTIC VESICLE GLYCOPROTEIN 2"/>
    <property type="match status" value="1"/>
</dbReference>
<dbReference type="GO" id="GO:0022857">
    <property type="term" value="F:transmembrane transporter activity"/>
    <property type="evidence" value="ECO:0007669"/>
    <property type="project" value="InterPro"/>
</dbReference>
<keyword evidence="3" id="KW-0813">Transport</keyword>
<evidence type="ECO:0000313" key="9">
    <source>
        <dbReference type="EMBL" id="MBC4014011.1"/>
    </source>
</evidence>
<protein>
    <submittedName>
        <fullName evidence="9">MFS transporter</fullName>
    </submittedName>
</protein>
<accession>A0A9X0QUH0</accession>
<evidence type="ECO:0000256" key="2">
    <source>
        <dbReference type="ARBA" id="ARBA00010992"/>
    </source>
</evidence>
<dbReference type="InterPro" id="IPR005828">
    <property type="entry name" value="MFS_sugar_transport-like"/>
</dbReference>
<evidence type="ECO:0000256" key="4">
    <source>
        <dbReference type="ARBA" id="ARBA00022692"/>
    </source>
</evidence>
<proteinExistence type="inferred from homology"/>
<feature type="transmembrane region" description="Helical" evidence="7">
    <location>
        <begin position="355"/>
        <end position="375"/>
    </location>
</feature>
<feature type="transmembrane region" description="Helical" evidence="7">
    <location>
        <begin position="37"/>
        <end position="62"/>
    </location>
</feature>
<feature type="transmembrane region" description="Helical" evidence="7">
    <location>
        <begin position="414"/>
        <end position="434"/>
    </location>
</feature>
<dbReference type="InterPro" id="IPR036259">
    <property type="entry name" value="MFS_trans_sf"/>
</dbReference>